<dbReference type="PRINTS" id="PR00420">
    <property type="entry name" value="RNGMNOXGNASE"/>
</dbReference>
<gene>
    <name evidence="9" type="ORF">N656DRAFT_745422</name>
</gene>
<comment type="caution">
    <text evidence="9">The sequence shown here is derived from an EMBL/GenBank/DDBJ whole genome shotgun (WGS) entry which is preliminary data.</text>
</comment>
<keyword evidence="2" id="KW-0285">Flavoprotein</keyword>
<reference evidence="9" key="2">
    <citation type="submission" date="2023-05" db="EMBL/GenBank/DDBJ databases">
        <authorList>
            <consortium name="Lawrence Berkeley National Laboratory"/>
            <person name="Steindorff A."/>
            <person name="Hensen N."/>
            <person name="Bonometti L."/>
            <person name="Westerberg I."/>
            <person name="Brannstrom I.O."/>
            <person name="Guillou S."/>
            <person name="Cros-Aarteil S."/>
            <person name="Calhoun S."/>
            <person name="Haridas S."/>
            <person name="Kuo A."/>
            <person name="Mondo S."/>
            <person name="Pangilinan J."/>
            <person name="Riley R."/>
            <person name="Labutti K."/>
            <person name="Andreopoulos B."/>
            <person name="Lipzen A."/>
            <person name="Chen C."/>
            <person name="Yanf M."/>
            <person name="Daum C."/>
            <person name="Ng V."/>
            <person name="Clum A."/>
            <person name="Ohm R."/>
            <person name="Martin F."/>
            <person name="Silar P."/>
            <person name="Natvig D."/>
            <person name="Lalanne C."/>
            <person name="Gautier V."/>
            <person name="Ament-Velasquez S.L."/>
            <person name="Kruys A."/>
            <person name="Hutchinson M.I."/>
            <person name="Powell A.J."/>
            <person name="Barry K."/>
            <person name="Miller A.N."/>
            <person name="Grigoriev I.V."/>
            <person name="Debuchy R."/>
            <person name="Gladieux P."/>
            <person name="Thoren M.H."/>
            <person name="Johannesson H."/>
        </authorList>
    </citation>
    <scope>NUCLEOTIDE SEQUENCE</scope>
    <source>
        <strain evidence="9">CBS 508.74</strain>
    </source>
</reference>
<evidence type="ECO:0000256" key="7">
    <source>
        <dbReference type="SAM" id="Phobius"/>
    </source>
</evidence>
<dbReference type="Pfam" id="PF01494">
    <property type="entry name" value="FAD_binding_3"/>
    <property type="match status" value="1"/>
</dbReference>
<accession>A0AAN6TKZ5</accession>
<feature type="transmembrane region" description="Helical" evidence="7">
    <location>
        <begin position="36"/>
        <end position="58"/>
    </location>
</feature>
<keyword evidence="5" id="KW-0503">Monooxygenase</keyword>
<dbReference type="Gene3D" id="3.50.50.60">
    <property type="entry name" value="FAD/NAD(P)-binding domain"/>
    <property type="match status" value="1"/>
</dbReference>
<evidence type="ECO:0000256" key="5">
    <source>
        <dbReference type="ARBA" id="ARBA00023033"/>
    </source>
</evidence>
<feature type="compositionally biased region" description="Basic and acidic residues" evidence="6">
    <location>
        <begin position="401"/>
        <end position="420"/>
    </location>
</feature>
<proteinExistence type="inferred from homology"/>
<comment type="similarity">
    <text evidence="1">Belongs to the paxM FAD-dependent monooxygenase family.</text>
</comment>
<reference evidence="9" key="1">
    <citation type="journal article" date="2023" name="Mol. Phylogenet. Evol.">
        <title>Genome-scale phylogeny and comparative genomics of the fungal order Sordariales.</title>
        <authorList>
            <person name="Hensen N."/>
            <person name="Bonometti L."/>
            <person name="Westerberg I."/>
            <person name="Brannstrom I.O."/>
            <person name="Guillou S."/>
            <person name="Cros-Aarteil S."/>
            <person name="Calhoun S."/>
            <person name="Haridas S."/>
            <person name="Kuo A."/>
            <person name="Mondo S."/>
            <person name="Pangilinan J."/>
            <person name="Riley R."/>
            <person name="LaButti K."/>
            <person name="Andreopoulos B."/>
            <person name="Lipzen A."/>
            <person name="Chen C."/>
            <person name="Yan M."/>
            <person name="Daum C."/>
            <person name="Ng V."/>
            <person name="Clum A."/>
            <person name="Steindorff A."/>
            <person name="Ohm R.A."/>
            <person name="Martin F."/>
            <person name="Silar P."/>
            <person name="Natvig D.O."/>
            <person name="Lalanne C."/>
            <person name="Gautier V."/>
            <person name="Ament-Velasquez S.L."/>
            <person name="Kruys A."/>
            <person name="Hutchinson M.I."/>
            <person name="Powell A.J."/>
            <person name="Barry K."/>
            <person name="Miller A.N."/>
            <person name="Grigoriev I.V."/>
            <person name="Debuchy R."/>
            <person name="Gladieux P."/>
            <person name="Hiltunen Thoren M."/>
            <person name="Johannesson H."/>
        </authorList>
    </citation>
    <scope>NUCLEOTIDE SEQUENCE</scope>
    <source>
        <strain evidence="9">CBS 508.74</strain>
    </source>
</reference>
<organism evidence="9 10">
    <name type="scientific">Canariomyces notabilis</name>
    <dbReference type="NCBI Taxonomy" id="2074819"/>
    <lineage>
        <taxon>Eukaryota</taxon>
        <taxon>Fungi</taxon>
        <taxon>Dikarya</taxon>
        <taxon>Ascomycota</taxon>
        <taxon>Pezizomycotina</taxon>
        <taxon>Sordariomycetes</taxon>
        <taxon>Sordariomycetidae</taxon>
        <taxon>Sordariales</taxon>
        <taxon>Chaetomiaceae</taxon>
        <taxon>Canariomyces</taxon>
    </lineage>
</organism>
<evidence type="ECO:0000313" key="9">
    <source>
        <dbReference type="EMBL" id="KAK4116429.1"/>
    </source>
</evidence>
<feature type="region of interest" description="Disordered" evidence="6">
    <location>
        <begin position="393"/>
        <end position="420"/>
    </location>
</feature>
<keyword evidence="3" id="KW-0274">FAD</keyword>
<dbReference type="InterPro" id="IPR002938">
    <property type="entry name" value="FAD-bd"/>
</dbReference>
<name>A0AAN6TKZ5_9PEZI</name>
<evidence type="ECO:0000256" key="4">
    <source>
        <dbReference type="ARBA" id="ARBA00023002"/>
    </source>
</evidence>
<dbReference type="SUPFAM" id="SSF54373">
    <property type="entry name" value="FAD-linked reductases, C-terminal domain"/>
    <property type="match status" value="1"/>
</dbReference>
<dbReference type="GO" id="GO:0004497">
    <property type="term" value="F:monooxygenase activity"/>
    <property type="evidence" value="ECO:0007669"/>
    <property type="project" value="UniProtKB-KW"/>
</dbReference>
<dbReference type="GeneID" id="89937025"/>
<dbReference type="InterPro" id="IPR036188">
    <property type="entry name" value="FAD/NAD-bd_sf"/>
</dbReference>
<dbReference type="Proteomes" id="UP001302812">
    <property type="component" value="Unassembled WGS sequence"/>
</dbReference>
<keyword evidence="7" id="KW-1133">Transmembrane helix</keyword>
<protein>
    <submittedName>
        <fullName evidence="9">FAD/NAD(P)-binding domain-containing protein</fullName>
    </submittedName>
</protein>
<dbReference type="RefSeq" id="XP_064673999.1">
    <property type="nucleotide sequence ID" value="XM_064812900.1"/>
</dbReference>
<sequence>MLLDVLNLQTSLVLTYLLLFNFLVESEHEAATSNGSAGPLGIAIVGAGIGGVTAAIGLRRNGHILYEKSPLANEFGAAVGLYPNGTGILRAWGIFAETFGANSMSRFVEYARDGSVLREFPEPNWTCWKHPSQLVYRVALHEGLKQIATSPDGPGTPAKLFTSSKVVAVNPEQGTVTLENGTVATADVVVGADGVYSTTRKYICDTQLVSSGQAAFRFMIPRSTAEADPVTAPLVKNLINTMSSWSGGDRWLVMYPCNDNQLLNFACIHPGSESHAVQSDEWNKQASLDQVLKVYDEFDPSVKAFLAKADPSTIKVWQLMDMDKPPTWVSGKLALLGDAAHPFTPRKHWTGAVKAIEDAAALSVVLPPSTPHSQICERLKLYESIRYERAHKIQHASRMTGQDRVDGKPEVDSELKYHHH</sequence>
<evidence type="ECO:0000259" key="8">
    <source>
        <dbReference type="Pfam" id="PF01494"/>
    </source>
</evidence>
<evidence type="ECO:0000256" key="6">
    <source>
        <dbReference type="SAM" id="MobiDB-lite"/>
    </source>
</evidence>
<evidence type="ECO:0000256" key="3">
    <source>
        <dbReference type="ARBA" id="ARBA00022827"/>
    </source>
</evidence>
<keyword evidence="7" id="KW-0472">Membrane</keyword>
<dbReference type="PANTHER" id="PTHR13789">
    <property type="entry name" value="MONOOXYGENASE"/>
    <property type="match status" value="1"/>
</dbReference>
<dbReference type="GO" id="GO:0071949">
    <property type="term" value="F:FAD binding"/>
    <property type="evidence" value="ECO:0007669"/>
    <property type="project" value="InterPro"/>
</dbReference>
<keyword evidence="4" id="KW-0560">Oxidoreductase</keyword>
<dbReference type="AlphaFoldDB" id="A0AAN6TKZ5"/>
<keyword evidence="10" id="KW-1185">Reference proteome</keyword>
<evidence type="ECO:0000256" key="1">
    <source>
        <dbReference type="ARBA" id="ARBA00007992"/>
    </source>
</evidence>
<evidence type="ECO:0000313" key="10">
    <source>
        <dbReference type="Proteomes" id="UP001302812"/>
    </source>
</evidence>
<dbReference type="EMBL" id="MU853333">
    <property type="protein sequence ID" value="KAK4116429.1"/>
    <property type="molecule type" value="Genomic_DNA"/>
</dbReference>
<dbReference type="SUPFAM" id="SSF51905">
    <property type="entry name" value="FAD/NAD(P)-binding domain"/>
    <property type="match status" value="1"/>
</dbReference>
<feature type="transmembrane region" description="Helical" evidence="7">
    <location>
        <begin position="6"/>
        <end position="24"/>
    </location>
</feature>
<dbReference type="InterPro" id="IPR050493">
    <property type="entry name" value="FAD-dep_Monooxygenase_BioMet"/>
</dbReference>
<evidence type="ECO:0000256" key="2">
    <source>
        <dbReference type="ARBA" id="ARBA00022630"/>
    </source>
</evidence>
<feature type="domain" description="FAD-binding" evidence="8">
    <location>
        <begin position="42"/>
        <end position="393"/>
    </location>
</feature>
<keyword evidence="7" id="KW-0812">Transmembrane</keyword>
<dbReference type="PANTHER" id="PTHR13789:SF261">
    <property type="entry name" value="HYDROXYLASE, PUTATIVE (AFU_ORTHOLOGUE AFUA_7G00590)-RELATED"/>
    <property type="match status" value="1"/>
</dbReference>